<evidence type="ECO:0000313" key="7">
    <source>
        <dbReference type="EMBL" id="KAF4609466.1"/>
    </source>
</evidence>
<dbReference type="EMBL" id="JAACJL010000061">
    <property type="protein sequence ID" value="KAF4609466.1"/>
    <property type="molecule type" value="Genomic_DNA"/>
</dbReference>
<sequence>MQHSHWLLIATLASSAFSQQIWDIVSQFQPFISQNYPQKLMANLASQWQTTWDRSKLFTSLAPSTPINFVTPGPIANADIVINDANVLQPILGFGGSLTDSSALTLNNLKARSKNSGNYWNLLGYMFGAADGANVAGLNYIRVPIGASDFSSGLYSLDDTSGDTSFSQFNINKVPSYVFSVLRDIQSLNNRLQIHLVPWSPPAWMKDSGTMNGGSLKSQYVGSICQSSSFYFQMLDLHHENLDATYLLKAVQGFQSQGFSVSAISIQNEPQNSNPTYPTCTMTPDVEGQTATALRSLLNSNGLSKVNIVGYEHNWDDAGSYPVQLMSSYGSAYAGAAFHCYAGSVGNQDQFHSAFPSKAIYFTECSGTIGSDWWTDIKWYMDNLWIGSLEHNSRSGLMWNIALDGNGNPKLPGTNSCGGSGCRPLVTVNSDGSYSFNQEFYSMAQASKAIIPKDAGGPFGQRIGVSVGGSLSWALRVGAYVTGRVSSSDWLRYSIVVLNWDDSASTTWNPQPVKTTIEFRGMQATYTFPVGVTTLWWFAPATSGVNARSWNVTEPPIEVFAEENEEKASTASAKFRMPKSS</sequence>
<feature type="chain" id="PRO_5034643533" description="Glycosyl hydrolase family 30 TIM-barrel domain-containing protein" evidence="5">
    <location>
        <begin position="19"/>
        <end position="581"/>
    </location>
</feature>
<evidence type="ECO:0000313" key="8">
    <source>
        <dbReference type="Proteomes" id="UP000521872"/>
    </source>
</evidence>
<dbReference type="InterPro" id="IPR033453">
    <property type="entry name" value="Glyco_hydro_30_TIM-barrel"/>
</dbReference>
<dbReference type="Gene3D" id="2.60.40.1180">
    <property type="entry name" value="Golgi alpha-mannosidase II"/>
    <property type="match status" value="1"/>
</dbReference>
<evidence type="ECO:0000259" key="6">
    <source>
        <dbReference type="Pfam" id="PF02055"/>
    </source>
</evidence>
<feature type="domain" description="Glycosyl hydrolase family 30 TIM-barrel" evidence="6">
    <location>
        <begin position="91"/>
        <end position="367"/>
    </location>
</feature>
<proteinExistence type="inferred from homology"/>
<dbReference type="InterPro" id="IPR001139">
    <property type="entry name" value="Glyco_hydro_30"/>
</dbReference>
<protein>
    <recommendedName>
        <fullName evidence="6">Glycosyl hydrolase family 30 TIM-barrel domain-containing protein</fullName>
    </recommendedName>
</protein>
<dbReference type="GO" id="GO:0004348">
    <property type="term" value="F:glucosylceramidase activity"/>
    <property type="evidence" value="ECO:0007669"/>
    <property type="project" value="InterPro"/>
</dbReference>
<dbReference type="PANTHER" id="PTHR11069">
    <property type="entry name" value="GLUCOSYLCERAMIDASE"/>
    <property type="match status" value="1"/>
</dbReference>
<dbReference type="GO" id="GO:0006680">
    <property type="term" value="P:glucosylceramide catabolic process"/>
    <property type="evidence" value="ECO:0007669"/>
    <property type="project" value="TreeGrafter"/>
</dbReference>
<evidence type="ECO:0000256" key="3">
    <source>
        <dbReference type="ARBA" id="ARBA00022801"/>
    </source>
</evidence>
<dbReference type="GO" id="GO:0016020">
    <property type="term" value="C:membrane"/>
    <property type="evidence" value="ECO:0007669"/>
    <property type="project" value="GOC"/>
</dbReference>
<dbReference type="Proteomes" id="UP000521872">
    <property type="component" value="Unassembled WGS sequence"/>
</dbReference>
<accession>A0A8H4QEZ4</accession>
<dbReference type="InterPro" id="IPR013780">
    <property type="entry name" value="Glyco_hydro_b"/>
</dbReference>
<dbReference type="Pfam" id="PF02055">
    <property type="entry name" value="Glyco_hydro_30"/>
    <property type="match status" value="1"/>
</dbReference>
<reference evidence="7 8" key="1">
    <citation type="submission" date="2019-12" db="EMBL/GenBank/DDBJ databases">
        <authorList>
            <person name="Floudas D."/>
            <person name="Bentzer J."/>
            <person name="Ahren D."/>
            <person name="Johansson T."/>
            <person name="Persson P."/>
            <person name="Tunlid A."/>
        </authorList>
    </citation>
    <scope>NUCLEOTIDE SEQUENCE [LARGE SCALE GENOMIC DNA]</scope>
    <source>
        <strain evidence="7 8">CBS 102.39</strain>
    </source>
</reference>
<feature type="signal peptide" evidence="5">
    <location>
        <begin position="1"/>
        <end position="18"/>
    </location>
</feature>
<evidence type="ECO:0000256" key="4">
    <source>
        <dbReference type="RuleBase" id="RU361188"/>
    </source>
</evidence>
<dbReference type="PANTHER" id="PTHR11069:SF23">
    <property type="entry name" value="LYSOSOMAL ACID GLUCOSYLCERAMIDASE"/>
    <property type="match status" value="1"/>
</dbReference>
<dbReference type="AlphaFoldDB" id="A0A8H4QEZ4"/>
<evidence type="ECO:0000256" key="5">
    <source>
        <dbReference type="SAM" id="SignalP"/>
    </source>
</evidence>
<organism evidence="7 8">
    <name type="scientific">Agrocybe pediades</name>
    <dbReference type="NCBI Taxonomy" id="84607"/>
    <lineage>
        <taxon>Eukaryota</taxon>
        <taxon>Fungi</taxon>
        <taxon>Dikarya</taxon>
        <taxon>Basidiomycota</taxon>
        <taxon>Agaricomycotina</taxon>
        <taxon>Agaricomycetes</taxon>
        <taxon>Agaricomycetidae</taxon>
        <taxon>Agaricales</taxon>
        <taxon>Agaricineae</taxon>
        <taxon>Strophariaceae</taxon>
        <taxon>Agrocybe</taxon>
    </lineage>
</organism>
<dbReference type="Gene3D" id="3.20.20.80">
    <property type="entry name" value="Glycosidases"/>
    <property type="match status" value="1"/>
</dbReference>
<comment type="similarity">
    <text evidence="1 4">Belongs to the glycosyl hydrolase 30 family.</text>
</comment>
<keyword evidence="4" id="KW-0326">Glycosidase</keyword>
<evidence type="ECO:0000256" key="1">
    <source>
        <dbReference type="ARBA" id="ARBA00005382"/>
    </source>
</evidence>
<dbReference type="InterPro" id="IPR017853">
    <property type="entry name" value="GH"/>
</dbReference>
<keyword evidence="2 5" id="KW-0732">Signal</keyword>
<evidence type="ECO:0000256" key="2">
    <source>
        <dbReference type="ARBA" id="ARBA00022729"/>
    </source>
</evidence>
<keyword evidence="8" id="KW-1185">Reference proteome</keyword>
<gene>
    <name evidence="7" type="ORF">D9613_012241</name>
</gene>
<name>A0A8H4QEZ4_9AGAR</name>
<comment type="caution">
    <text evidence="7">The sequence shown here is derived from an EMBL/GenBank/DDBJ whole genome shotgun (WGS) entry which is preliminary data.</text>
</comment>
<keyword evidence="3 4" id="KW-0378">Hydrolase</keyword>
<dbReference type="SUPFAM" id="SSF51445">
    <property type="entry name" value="(Trans)glycosidases"/>
    <property type="match status" value="1"/>
</dbReference>